<dbReference type="EMBL" id="SFCI01001218">
    <property type="protein sequence ID" value="TFY76397.1"/>
    <property type="molecule type" value="Genomic_DNA"/>
</dbReference>
<proteinExistence type="predicted"/>
<comment type="caution">
    <text evidence="2">The sequence shown here is derived from an EMBL/GenBank/DDBJ whole genome shotgun (WGS) entry which is preliminary data.</text>
</comment>
<reference evidence="2 3" key="1">
    <citation type="submission" date="2019-02" db="EMBL/GenBank/DDBJ databases">
        <title>Genome sequencing of the rare red list fungi Hericium alpestre (H. flagellum).</title>
        <authorList>
            <person name="Buettner E."/>
            <person name="Kellner H."/>
        </authorList>
    </citation>
    <scope>NUCLEOTIDE SEQUENCE [LARGE SCALE GENOMIC DNA]</scope>
    <source>
        <strain evidence="2 3">DSM 108284</strain>
    </source>
</reference>
<name>A0A4Y9ZQQ6_9AGAM</name>
<dbReference type="Proteomes" id="UP000298061">
    <property type="component" value="Unassembled WGS sequence"/>
</dbReference>
<feature type="compositionally biased region" description="Low complexity" evidence="1">
    <location>
        <begin position="150"/>
        <end position="165"/>
    </location>
</feature>
<evidence type="ECO:0000256" key="1">
    <source>
        <dbReference type="SAM" id="MobiDB-lite"/>
    </source>
</evidence>
<feature type="region of interest" description="Disordered" evidence="1">
    <location>
        <begin position="73"/>
        <end position="114"/>
    </location>
</feature>
<keyword evidence="3" id="KW-1185">Reference proteome</keyword>
<dbReference type="AlphaFoldDB" id="A0A4Y9ZQQ6"/>
<sequence length="687" mass="76623">MAATNSNKYYCDCQQYCKGILKECSRRTYDNHAAYRTPLTMPFDQFQLAMHSQSSSLSVPAGSSSVLSAREHVLEQDSTTSRKHSLGPNADEDAQASAKQPRLHGDTPSDDIEIFDDHDIEDTHLATETWQIESTIPEDHAPSPLDHTIASASPPSHLQLSHSPSPSLPLPPAGAQQSVEDEPPFEDDGHHELEDAPDPGCLSEVDEEFSNEPSEPTVSTRVSLLHEDVCEPMADAALSQIDDIRITQHFIEAMRNASLEHDNLPPDVICRLSDKPLSHPPIINDPDIMLSIKTYLATTSGSQEIYNEVQASIAEYPHNPPIQLLSHDMIKKTVTELSGMTSIVHHIDRETCPMCGEHRYDQAKLHVSKNKVKIPWQEFHTIPLGPQLQAHRRMPEMAEKMQYCSKCMQEIIAELEANHRIDVYDDLCHGTDLLNAVKQGNITDNDTILLFSIDGAQLYQNKASDCWMYIWILLDLAPDVHYKKAHILPGGFIPSPTKPKNLDSFLFPGFYHLAALQNDGLKVWDAAKKKICVDHPFLAFATADTPAMAMLDVEGCDHPDVILQNFTETSQQIATRYETNLLEVMATSNPAQYKKKCLKTGICKPSIYLGFLVSHCLLIPACFPGDLMHLAALNLTDLLLGLWRGTIDCDLKDSRTTWDWMVLHGDTWTTHGKMVADATPYLPGSFD</sequence>
<feature type="region of interest" description="Disordered" evidence="1">
    <location>
        <begin position="137"/>
        <end position="221"/>
    </location>
</feature>
<accession>A0A4Y9ZQQ6</accession>
<gene>
    <name evidence="2" type="ORF">EWM64_g7614</name>
</gene>
<organism evidence="2 3">
    <name type="scientific">Hericium alpestre</name>
    <dbReference type="NCBI Taxonomy" id="135208"/>
    <lineage>
        <taxon>Eukaryota</taxon>
        <taxon>Fungi</taxon>
        <taxon>Dikarya</taxon>
        <taxon>Basidiomycota</taxon>
        <taxon>Agaricomycotina</taxon>
        <taxon>Agaricomycetes</taxon>
        <taxon>Russulales</taxon>
        <taxon>Hericiaceae</taxon>
        <taxon>Hericium</taxon>
    </lineage>
</organism>
<dbReference type="OrthoDB" id="3261594at2759"/>
<dbReference type="STRING" id="135208.A0A4Y9ZQQ6"/>
<protein>
    <submittedName>
        <fullName evidence="2">Uncharacterized protein</fullName>
    </submittedName>
</protein>
<feature type="compositionally biased region" description="Polar residues" evidence="1">
    <location>
        <begin position="211"/>
        <end position="221"/>
    </location>
</feature>
<evidence type="ECO:0000313" key="2">
    <source>
        <dbReference type="EMBL" id="TFY76397.1"/>
    </source>
</evidence>
<evidence type="ECO:0000313" key="3">
    <source>
        <dbReference type="Proteomes" id="UP000298061"/>
    </source>
</evidence>